<accession>A0A0F4LYG8</accession>
<organism evidence="1 2">
    <name type="scientific">Bombilactobacillus mellifer</name>
    <dbReference type="NCBI Taxonomy" id="1218492"/>
    <lineage>
        <taxon>Bacteria</taxon>
        <taxon>Bacillati</taxon>
        <taxon>Bacillota</taxon>
        <taxon>Bacilli</taxon>
        <taxon>Lactobacillales</taxon>
        <taxon>Lactobacillaceae</taxon>
        <taxon>Bombilactobacillus</taxon>
    </lineage>
</organism>
<dbReference type="EMBL" id="JXJQ01000005">
    <property type="protein sequence ID" value="KJY62586.1"/>
    <property type="molecule type" value="Genomic_DNA"/>
</dbReference>
<dbReference type="InterPro" id="IPR015867">
    <property type="entry name" value="N-reg_PII/ATP_PRibTrfase_C"/>
</dbReference>
<dbReference type="OrthoDB" id="9794275at2"/>
<dbReference type="SUPFAM" id="SSF54913">
    <property type="entry name" value="GlnB-like"/>
    <property type="match status" value="1"/>
</dbReference>
<evidence type="ECO:0008006" key="3">
    <source>
        <dbReference type="Google" id="ProtNLM"/>
    </source>
</evidence>
<evidence type="ECO:0000313" key="1">
    <source>
        <dbReference type="EMBL" id="KJY62586.1"/>
    </source>
</evidence>
<dbReference type="PANTHER" id="PTHR38456">
    <property type="entry name" value="CYCLIC DI-AMP RECEPTOR A"/>
    <property type="match status" value="1"/>
</dbReference>
<comment type="caution">
    <text evidence="1">The sequence shown here is derived from an EMBL/GenBank/DDBJ whole genome shotgun (WGS) entry which is preliminary data.</text>
</comment>
<proteinExistence type="predicted"/>
<dbReference type="AlphaFoldDB" id="A0A0F4LYG8"/>
<reference evidence="1 2" key="1">
    <citation type="submission" date="2015-01" db="EMBL/GenBank/DDBJ databases">
        <title>Comparative genomics of the lactic acid bacteria isolated from the honey bee gut.</title>
        <authorList>
            <person name="Ellegaard K.M."/>
            <person name="Tamarit D."/>
            <person name="Javelind E."/>
            <person name="Olofsson T."/>
            <person name="Andersson S.G."/>
            <person name="Vasquez A."/>
        </authorList>
    </citation>
    <scope>NUCLEOTIDE SEQUENCE [LARGE SCALE GENOMIC DNA]</scope>
    <source>
        <strain evidence="1 2">Bin4</strain>
    </source>
</reference>
<gene>
    <name evidence="1" type="ORF">JG30_03750</name>
</gene>
<dbReference type="STRING" id="1218492.JG30_03750"/>
<dbReference type="InterPro" id="IPR010375">
    <property type="entry name" value="CdAMP_rec"/>
</dbReference>
<sequence>MKLVIAIIQDQDRLKLAKALRQAEFQFTRLATTGGFLKHGNATFLLAVKDEQLDQLLEIIKAHSQTRTEYLPPAVASTLLDQMPTQPIEVTVNGATIFIVPIEKMIKF</sequence>
<dbReference type="Gene3D" id="3.30.70.120">
    <property type="match status" value="1"/>
</dbReference>
<protein>
    <recommendedName>
        <fullName evidence="3">Nitrogen regulatory protein P-II</fullName>
    </recommendedName>
</protein>
<dbReference type="PATRIC" id="fig|1218492.5.peg.497"/>
<evidence type="ECO:0000313" key="2">
    <source>
        <dbReference type="Proteomes" id="UP000033558"/>
    </source>
</evidence>
<dbReference type="HOGENOM" id="CLU_143974_1_0_9"/>
<dbReference type="Proteomes" id="UP000033558">
    <property type="component" value="Unassembled WGS sequence"/>
</dbReference>
<name>A0A0F4LYG8_9LACO</name>
<dbReference type="InterPro" id="IPR011322">
    <property type="entry name" value="N-reg_PII-like_a/b"/>
</dbReference>
<dbReference type="RefSeq" id="WP_046315718.1">
    <property type="nucleotide sequence ID" value="NZ_JAMBJK010000003.1"/>
</dbReference>
<dbReference type="Pfam" id="PF06153">
    <property type="entry name" value="CdAMP_rec"/>
    <property type="match status" value="1"/>
</dbReference>
<keyword evidence="2" id="KW-1185">Reference proteome</keyword>
<dbReference type="PANTHER" id="PTHR38456:SF1">
    <property type="entry name" value="CYCLIC DI-AMP RECEPTOR A"/>
    <property type="match status" value="1"/>
</dbReference>